<proteinExistence type="predicted"/>
<name>A0A0B7A0E8_9EUPU</name>
<dbReference type="EMBL" id="HACG01027468">
    <property type="protein sequence ID" value="CEK74333.1"/>
    <property type="molecule type" value="Transcribed_RNA"/>
</dbReference>
<accession>A0A0B7A0E8</accession>
<evidence type="ECO:0000313" key="1">
    <source>
        <dbReference type="EMBL" id="CEK74333.1"/>
    </source>
</evidence>
<organism evidence="1">
    <name type="scientific">Arion vulgaris</name>
    <dbReference type="NCBI Taxonomy" id="1028688"/>
    <lineage>
        <taxon>Eukaryota</taxon>
        <taxon>Metazoa</taxon>
        <taxon>Spiralia</taxon>
        <taxon>Lophotrochozoa</taxon>
        <taxon>Mollusca</taxon>
        <taxon>Gastropoda</taxon>
        <taxon>Heterobranchia</taxon>
        <taxon>Euthyneura</taxon>
        <taxon>Panpulmonata</taxon>
        <taxon>Eupulmonata</taxon>
        <taxon>Stylommatophora</taxon>
        <taxon>Helicina</taxon>
        <taxon>Arionoidea</taxon>
        <taxon>Arionidae</taxon>
        <taxon>Arion</taxon>
    </lineage>
</organism>
<protein>
    <submittedName>
        <fullName evidence="1">Uncharacterized protein</fullName>
    </submittedName>
</protein>
<feature type="non-terminal residue" evidence="1">
    <location>
        <position position="1"/>
    </location>
</feature>
<reference evidence="1" key="1">
    <citation type="submission" date="2014-12" db="EMBL/GenBank/DDBJ databases">
        <title>Insight into the proteome of Arion vulgaris.</title>
        <authorList>
            <person name="Aradska J."/>
            <person name="Bulat T."/>
            <person name="Smidak R."/>
            <person name="Sarate P."/>
            <person name="Gangsoo J."/>
            <person name="Sialana F."/>
            <person name="Bilban M."/>
            <person name="Lubec G."/>
        </authorList>
    </citation>
    <scope>NUCLEOTIDE SEQUENCE</scope>
    <source>
        <tissue evidence="1">Skin</tissue>
    </source>
</reference>
<gene>
    <name evidence="1" type="primary">ORF90616</name>
</gene>
<sequence length="67" mass="7737">AGHVLLSVPPADTGRELFVLFLVNAVQSSSKSKFIYVYYFIQSEPETLQSYSTRYILNDILKYKKMK</sequence>
<dbReference type="AlphaFoldDB" id="A0A0B7A0E8"/>